<dbReference type="PANTHER" id="PTHR18968">
    <property type="entry name" value="THIAMINE PYROPHOSPHATE ENZYMES"/>
    <property type="match status" value="1"/>
</dbReference>
<feature type="domain" description="Thiamine pyrophosphate enzyme N-terminal TPP-binding" evidence="6">
    <location>
        <begin position="46"/>
        <end position="130"/>
    </location>
</feature>
<dbReference type="Gene3D" id="3.40.50.970">
    <property type="match status" value="2"/>
</dbReference>
<keyword evidence="7" id="KW-0378">Hydrolase</keyword>
<dbReference type="Gene3D" id="3.40.50.1220">
    <property type="entry name" value="TPP-binding domain"/>
    <property type="match status" value="1"/>
</dbReference>
<accession>A0ABT0S9P1</accession>
<keyword evidence="2 3" id="KW-0786">Thiamine pyrophosphate</keyword>
<comment type="similarity">
    <text evidence="1 3">Belongs to the TPP enzyme family.</text>
</comment>
<dbReference type="CDD" id="cd07035">
    <property type="entry name" value="TPP_PYR_POX_like"/>
    <property type="match status" value="1"/>
</dbReference>
<reference evidence="7" key="1">
    <citation type="submission" date="2022-05" db="EMBL/GenBank/DDBJ databases">
        <authorList>
            <person name="Jo J.-H."/>
            <person name="Im W.-T."/>
        </authorList>
    </citation>
    <scope>NUCLEOTIDE SEQUENCE</scope>
    <source>
        <strain evidence="7">RB56-2</strain>
    </source>
</reference>
<gene>
    <name evidence="7" type="primary">iolD</name>
    <name evidence="7" type="ORF">LZ518_06570</name>
</gene>
<name>A0ABT0S9P1_9SPHN</name>
<evidence type="ECO:0000256" key="2">
    <source>
        <dbReference type="ARBA" id="ARBA00023052"/>
    </source>
</evidence>
<dbReference type="InterPro" id="IPR030817">
    <property type="entry name" value="Myo_inos_IolD"/>
</dbReference>
<evidence type="ECO:0000259" key="4">
    <source>
        <dbReference type="Pfam" id="PF00205"/>
    </source>
</evidence>
<dbReference type="RefSeq" id="WP_249915210.1">
    <property type="nucleotide sequence ID" value="NZ_JAMGBB010000001.1"/>
</dbReference>
<dbReference type="NCBIfam" id="TIGR04377">
    <property type="entry name" value="myo_inos_iolD"/>
    <property type="match status" value="1"/>
</dbReference>
<feature type="domain" description="Thiamine pyrophosphate enzyme TPP-binding" evidence="5">
    <location>
        <begin position="415"/>
        <end position="561"/>
    </location>
</feature>
<protein>
    <submittedName>
        <fullName evidence="7">3D-(3,5/4)-trihydroxycyclohexane-1,2-dione acylhydrolase (Decyclizing)</fullName>
        <ecNumber evidence="7">3.7.1.22</ecNumber>
    </submittedName>
</protein>
<dbReference type="InterPro" id="IPR012000">
    <property type="entry name" value="Thiamin_PyroP_enz_cen_dom"/>
</dbReference>
<dbReference type="SUPFAM" id="SSF52518">
    <property type="entry name" value="Thiamin diphosphate-binding fold (THDP-binding)"/>
    <property type="match status" value="2"/>
</dbReference>
<dbReference type="PANTHER" id="PTHR18968:SF9">
    <property type="entry name" value="3D-(3,5_4)-TRIHYDROXYCYCLOHEXANE-1,2-DIONE HYDROLASE"/>
    <property type="match status" value="1"/>
</dbReference>
<keyword evidence="8" id="KW-1185">Reference proteome</keyword>
<sequence length="606" mass="65192">MSTIRLTAAQACVRYLANQYIEFEGTEVPYFAGVWAIFGHGNVAGLGEALTDVQDLLPTYRAHNEQAMAHAAIAYAKQMRRQRAMVCTSSIGPGATNMVTAAALAHVNRLPVLFLPGDVYASRRPDPVLQQVEDFGDGTVSANDSFRPVSRYFDRIVRPEQLLDSLPRALATMLDPVTCGPATLAFCQDVQAEAFDYPDSFFQRRVWRVRRAAPERQDIRRLAEAIRQSARPLLIAGGGVHYSIASDELASFASAFGMSVAETQAGKGSLPWDHPQSLGSIGVTGSSAANSAAAEADLVIGIGTRLQDFTTGSWALFENPRATFVQVNVSPHDAHKRGAFALVADAKLVLDALADELGEWRPKDRNRYTGAVAAWNASWETVTAAGNEELPSDAQVIGAVWRTVPENAIVVGAAGGLPGELHKLWRSRTSDGYHLEYGYSCMGYEIAGGLGVKLAALDREVVVMLGDGSYLMLNSEIATSVMIGAKLIIVLLDNHGFGCINRLQQATAGERFNNLLPATSRIDFVAHAKALGATAVKASSIAELEAALGRALAADQTYVVVIDTDPERSTDAGGAWWDVAIAEVSKRKNVAEARKSYDDQIGKVRR</sequence>
<organism evidence="7 8">
    <name type="scientific">Sphingomonas brevis</name>
    <dbReference type="NCBI Taxonomy" id="2908206"/>
    <lineage>
        <taxon>Bacteria</taxon>
        <taxon>Pseudomonadati</taxon>
        <taxon>Pseudomonadota</taxon>
        <taxon>Alphaproteobacteria</taxon>
        <taxon>Sphingomonadales</taxon>
        <taxon>Sphingomonadaceae</taxon>
        <taxon>Sphingomonas</taxon>
    </lineage>
</organism>
<evidence type="ECO:0000259" key="5">
    <source>
        <dbReference type="Pfam" id="PF02775"/>
    </source>
</evidence>
<evidence type="ECO:0000256" key="3">
    <source>
        <dbReference type="RuleBase" id="RU362132"/>
    </source>
</evidence>
<evidence type="ECO:0000313" key="7">
    <source>
        <dbReference type="EMBL" id="MCL6740796.1"/>
    </source>
</evidence>
<dbReference type="InterPro" id="IPR011766">
    <property type="entry name" value="TPP_enzyme_TPP-bd"/>
</dbReference>
<dbReference type="EMBL" id="JAMGBB010000001">
    <property type="protein sequence ID" value="MCL6740796.1"/>
    <property type="molecule type" value="Genomic_DNA"/>
</dbReference>
<dbReference type="InterPro" id="IPR029061">
    <property type="entry name" value="THDP-binding"/>
</dbReference>
<dbReference type="InterPro" id="IPR029035">
    <property type="entry name" value="DHS-like_NAD/FAD-binding_dom"/>
</dbReference>
<feature type="domain" description="Thiamine pyrophosphate enzyme central" evidence="4">
    <location>
        <begin position="219"/>
        <end position="353"/>
    </location>
</feature>
<dbReference type="SUPFAM" id="SSF52467">
    <property type="entry name" value="DHS-like NAD/FAD-binding domain"/>
    <property type="match status" value="1"/>
</dbReference>
<comment type="caution">
    <text evidence="7">The sequence shown here is derived from an EMBL/GenBank/DDBJ whole genome shotgun (WGS) entry which is preliminary data.</text>
</comment>
<dbReference type="Pfam" id="PF02776">
    <property type="entry name" value="TPP_enzyme_N"/>
    <property type="match status" value="1"/>
</dbReference>
<dbReference type="Proteomes" id="UP001165383">
    <property type="component" value="Unassembled WGS sequence"/>
</dbReference>
<dbReference type="GO" id="GO:0102481">
    <property type="term" value="F:3D-(3,5/4)-trihydroxycyclohexane-1,2-dione hydrolase activity"/>
    <property type="evidence" value="ECO:0007669"/>
    <property type="project" value="UniProtKB-EC"/>
</dbReference>
<dbReference type="Pfam" id="PF02775">
    <property type="entry name" value="TPP_enzyme_C"/>
    <property type="match status" value="1"/>
</dbReference>
<dbReference type="EC" id="3.7.1.22" evidence="7"/>
<dbReference type="InterPro" id="IPR012001">
    <property type="entry name" value="Thiamin_PyroP_enz_TPP-bd_dom"/>
</dbReference>
<evidence type="ECO:0000259" key="6">
    <source>
        <dbReference type="Pfam" id="PF02776"/>
    </source>
</evidence>
<dbReference type="Pfam" id="PF00205">
    <property type="entry name" value="TPP_enzyme_M"/>
    <property type="match status" value="1"/>
</dbReference>
<evidence type="ECO:0000256" key="1">
    <source>
        <dbReference type="ARBA" id="ARBA00007812"/>
    </source>
</evidence>
<dbReference type="InterPro" id="IPR045229">
    <property type="entry name" value="TPP_enz"/>
</dbReference>
<proteinExistence type="inferred from homology"/>
<evidence type="ECO:0000313" key="8">
    <source>
        <dbReference type="Proteomes" id="UP001165383"/>
    </source>
</evidence>